<keyword evidence="8 10" id="KW-0067">ATP-binding</keyword>
<dbReference type="GO" id="GO:0005737">
    <property type="term" value="C:cytoplasm"/>
    <property type="evidence" value="ECO:0007669"/>
    <property type="project" value="TreeGrafter"/>
</dbReference>
<dbReference type="PANTHER" id="PTHR10344:SF4">
    <property type="entry name" value="UMP-CMP KINASE 2, MITOCHONDRIAL"/>
    <property type="match status" value="1"/>
</dbReference>
<evidence type="ECO:0000313" key="12">
    <source>
        <dbReference type="EMBL" id="SER20340.1"/>
    </source>
</evidence>
<dbReference type="PANTHER" id="PTHR10344">
    <property type="entry name" value="THYMIDYLATE KINASE"/>
    <property type="match status" value="1"/>
</dbReference>
<reference evidence="13" key="1">
    <citation type="submission" date="2016-10" db="EMBL/GenBank/DDBJ databases">
        <authorList>
            <person name="Varghese N."/>
            <person name="Submissions S."/>
        </authorList>
    </citation>
    <scope>NUCLEOTIDE SEQUENCE [LARGE SCALE GENOMIC DNA]</scope>
    <source>
        <strain evidence="13">DSM 44260</strain>
    </source>
</reference>
<evidence type="ECO:0000256" key="10">
    <source>
        <dbReference type="HAMAP-Rule" id="MF_00165"/>
    </source>
</evidence>
<dbReference type="STRING" id="155974.SAMN04487818_10240"/>
<comment type="catalytic activity">
    <reaction evidence="9 10">
        <text>dTMP + ATP = dTDP + ADP</text>
        <dbReference type="Rhea" id="RHEA:13517"/>
        <dbReference type="ChEBI" id="CHEBI:30616"/>
        <dbReference type="ChEBI" id="CHEBI:58369"/>
        <dbReference type="ChEBI" id="CHEBI:63528"/>
        <dbReference type="ChEBI" id="CHEBI:456216"/>
        <dbReference type="EC" id="2.7.4.9"/>
    </reaction>
</comment>
<dbReference type="RefSeq" id="WP_092775007.1">
    <property type="nucleotide sequence ID" value="NZ_FOGI01000002.1"/>
</dbReference>
<dbReference type="InterPro" id="IPR027417">
    <property type="entry name" value="P-loop_NTPase"/>
</dbReference>
<evidence type="ECO:0000256" key="4">
    <source>
        <dbReference type="ARBA" id="ARBA00022679"/>
    </source>
</evidence>
<evidence type="ECO:0000256" key="7">
    <source>
        <dbReference type="ARBA" id="ARBA00022777"/>
    </source>
</evidence>
<evidence type="ECO:0000256" key="8">
    <source>
        <dbReference type="ARBA" id="ARBA00022840"/>
    </source>
</evidence>
<dbReference type="Gene3D" id="3.40.50.300">
    <property type="entry name" value="P-loop containing nucleotide triphosphate hydrolases"/>
    <property type="match status" value="1"/>
</dbReference>
<keyword evidence="7 10" id="KW-0418">Kinase</keyword>
<dbReference type="InterPro" id="IPR018094">
    <property type="entry name" value="Thymidylate_kinase"/>
</dbReference>
<protein>
    <recommendedName>
        <fullName evidence="3 10">Thymidylate kinase</fullName>
        <ecNumber evidence="2 10">2.7.4.9</ecNumber>
    </recommendedName>
    <alternativeName>
        <fullName evidence="10">dTMP kinase</fullName>
    </alternativeName>
</protein>
<dbReference type="Proteomes" id="UP000199051">
    <property type="component" value="Unassembled WGS sequence"/>
</dbReference>
<dbReference type="InterPro" id="IPR039430">
    <property type="entry name" value="Thymidylate_kin-like_dom"/>
</dbReference>
<dbReference type="GO" id="GO:0005524">
    <property type="term" value="F:ATP binding"/>
    <property type="evidence" value="ECO:0007669"/>
    <property type="project" value="UniProtKB-UniRule"/>
</dbReference>
<evidence type="ECO:0000313" key="13">
    <source>
        <dbReference type="Proteomes" id="UP000199051"/>
    </source>
</evidence>
<dbReference type="NCBIfam" id="TIGR00041">
    <property type="entry name" value="DTMP_kinase"/>
    <property type="match status" value="1"/>
</dbReference>
<dbReference type="CDD" id="cd01672">
    <property type="entry name" value="TMPK"/>
    <property type="match status" value="1"/>
</dbReference>
<name>A0A1H9M9A9_9PSEU</name>
<feature type="domain" description="Thymidylate kinase-like" evidence="11">
    <location>
        <begin position="12"/>
        <end position="158"/>
    </location>
</feature>
<keyword evidence="4 10" id="KW-0808">Transferase</keyword>
<sequence length="213" mass="23298">MTPTHRGLLITVDGPAGAGKTTTVRLLERILGNHGHHTHATTQPSHDAIGALARHNTDTYRGHTLACLVAADRHHHLHTVIRPHRDNGVIVLCDRYVPSSYVLQRIDGVPLDYIAALNAPADRPDLAVLLTAEPDIAAARVARRGAHDRFHQGRDTTRRELALYRDTTDRLLAQGWPIATLDTSALTPLAVAQRITTWVTYLIAHPHSATPTA</sequence>
<gene>
    <name evidence="10" type="primary">tmk</name>
    <name evidence="12" type="ORF">SAMN04487818_10240</name>
</gene>
<dbReference type="SUPFAM" id="SSF52540">
    <property type="entry name" value="P-loop containing nucleoside triphosphate hydrolases"/>
    <property type="match status" value="1"/>
</dbReference>
<comment type="caution">
    <text evidence="10">Lacks conserved residue(s) required for the propagation of feature annotation.</text>
</comment>
<evidence type="ECO:0000256" key="1">
    <source>
        <dbReference type="ARBA" id="ARBA00009776"/>
    </source>
</evidence>
<evidence type="ECO:0000256" key="2">
    <source>
        <dbReference type="ARBA" id="ARBA00012980"/>
    </source>
</evidence>
<dbReference type="EC" id="2.7.4.9" evidence="2 10"/>
<comment type="function">
    <text evidence="10">Phosphorylation of dTMP to form dTDP in both de novo and salvage pathways of dTTP synthesis.</text>
</comment>
<dbReference type="HAMAP" id="MF_00165">
    <property type="entry name" value="Thymidylate_kinase"/>
    <property type="match status" value="1"/>
</dbReference>
<dbReference type="GO" id="GO:0006235">
    <property type="term" value="P:dTTP biosynthetic process"/>
    <property type="evidence" value="ECO:0007669"/>
    <property type="project" value="UniProtKB-UniRule"/>
</dbReference>
<evidence type="ECO:0000256" key="5">
    <source>
        <dbReference type="ARBA" id="ARBA00022727"/>
    </source>
</evidence>
<evidence type="ECO:0000259" key="11">
    <source>
        <dbReference type="Pfam" id="PF02223"/>
    </source>
</evidence>
<keyword evidence="13" id="KW-1185">Reference proteome</keyword>
<organism evidence="12 13">
    <name type="scientific">Actinokineospora terrae</name>
    <dbReference type="NCBI Taxonomy" id="155974"/>
    <lineage>
        <taxon>Bacteria</taxon>
        <taxon>Bacillati</taxon>
        <taxon>Actinomycetota</taxon>
        <taxon>Actinomycetes</taxon>
        <taxon>Pseudonocardiales</taxon>
        <taxon>Pseudonocardiaceae</taxon>
        <taxon>Actinokineospora</taxon>
    </lineage>
</organism>
<comment type="similarity">
    <text evidence="1 10">Belongs to the thymidylate kinase family.</text>
</comment>
<accession>A0A1H9M9A9</accession>
<keyword evidence="6 10" id="KW-0547">Nucleotide-binding</keyword>
<evidence type="ECO:0000256" key="6">
    <source>
        <dbReference type="ARBA" id="ARBA00022741"/>
    </source>
</evidence>
<dbReference type="Pfam" id="PF02223">
    <property type="entry name" value="Thymidylate_kin"/>
    <property type="match status" value="1"/>
</dbReference>
<dbReference type="GO" id="GO:0004798">
    <property type="term" value="F:dTMP kinase activity"/>
    <property type="evidence" value="ECO:0007669"/>
    <property type="project" value="UniProtKB-UniRule"/>
</dbReference>
<evidence type="ECO:0000256" key="3">
    <source>
        <dbReference type="ARBA" id="ARBA00017144"/>
    </source>
</evidence>
<keyword evidence="5 10" id="KW-0545">Nucleotide biosynthesis</keyword>
<dbReference type="GO" id="GO:0006227">
    <property type="term" value="P:dUDP biosynthetic process"/>
    <property type="evidence" value="ECO:0007669"/>
    <property type="project" value="TreeGrafter"/>
</dbReference>
<dbReference type="EMBL" id="FOGI01000002">
    <property type="protein sequence ID" value="SER20340.1"/>
    <property type="molecule type" value="Genomic_DNA"/>
</dbReference>
<dbReference type="GO" id="GO:0006233">
    <property type="term" value="P:dTDP biosynthetic process"/>
    <property type="evidence" value="ECO:0007669"/>
    <property type="project" value="InterPro"/>
</dbReference>
<proteinExistence type="inferred from homology"/>
<dbReference type="AlphaFoldDB" id="A0A1H9M9A9"/>
<evidence type="ECO:0000256" key="9">
    <source>
        <dbReference type="ARBA" id="ARBA00048743"/>
    </source>
</evidence>